<accession>A0A7D9LCA8</accession>
<protein>
    <submittedName>
        <fullName evidence="1">Uncharacterized protein</fullName>
    </submittedName>
</protein>
<dbReference type="SUPFAM" id="SSF56496">
    <property type="entry name" value="Fibrinogen C-terminal domain-like"/>
    <property type="match status" value="1"/>
</dbReference>
<dbReference type="OrthoDB" id="7940501at2759"/>
<organism evidence="1 2">
    <name type="scientific">Paramuricea clavata</name>
    <name type="common">Red gorgonian</name>
    <name type="synonym">Violescent sea-whip</name>
    <dbReference type="NCBI Taxonomy" id="317549"/>
    <lineage>
        <taxon>Eukaryota</taxon>
        <taxon>Metazoa</taxon>
        <taxon>Cnidaria</taxon>
        <taxon>Anthozoa</taxon>
        <taxon>Octocorallia</taxon>
        <taxon>Malacalcyonacea</taxon>
        <taxon>Plexauridae</taxon>
        <taxon>Paramuricea</taxon>
    </lineage>
</organism>
<dbReference type="Proteomes" id="UP001152795">
    <property type="component" value="Unassembled WGS sequence"/>
</dbReference>
<name>A0A7D9LCA8_PARCT</name>
<dbReference type="InterPro" id="IPR036056">
    <property type="entry name" value="Fibrinogen-like_C"/>
</dbReference>
<feature type="non-terminal residue" evidence="1">
    <location>
        <position position="605"/>
    </location>
</feature>
<dbReference type="AlphaFoldDB" id="A0A7D9LCA8"/>
<sequence length="605" mass="68174">MENFIPGLTPQDFFEVYKVLVKTELLENKSLVSGSEILERFTQDLMICNFHDTRAHWYYRFKSPRILSKLLMSDEGGCSHRYPGVGNIAYVKDLMTRKMATTTFNCSRFGASIAPGLGWEKMNRCFKESCPIGFAYLPGYHIDTSGSYSYSVMSARSGIQDSQTSFVGCDHGKCCACFGPDSKQDYCAPKCQAINGGTVLREKDNITVWFWIRSSLPKRVWKKCMEFKEKNSAGKMKTWRVEDGIRRKGPCSVPEDVTINDGVAVVPNNQSMNKLPKVEGLLSYLSDKKKLYIKEKSQWTALANQKEIKDVIGKLDSFKQEIDNKLTKVNRKSEKKINDVSGKLNNFKQEINNKLTTVTKDVKVLTHKSCKQIWMSQSNKGSGVYQISVGNNQVINVYCQMTSVSSCYGGGWTMVMKIDGRLSTFKYSSSYWTSRSTYGDHGYWRNRGLDNQQYKGSSYWRTSFKEICVGMKYGGRLRAISFSYPASSLYNLIADEKYRQTRVGRAQWKSFISGSSLQSNCNQERFNVERSSKYPIVKVRLGIIANQENDCNTPDSFVGLGAGGGLNYPKSWCGSSHTSANAAGNLAQCNADKGNKNVRAMAYIL</sequence>
<comment type="caution">
    <text evidence="1">The sequence shown here is derived from an EMBL/GenBank/DDBJ whole genome shotgun (WGS) entry which is preliminary data.</text>
</comment>
<proteinExistence type="predicted"/>
<dbReference type="Gene3D" id="3.90.215.10">
    <property type="entry name" value="Gamma Fibrinogen, chain A, domain 1"/>
    <property type="match status" value="1"/>
</dbReference>
<evidence type="ECO:0000313" key="1">
    <source>
        <dbReference type="EMBL" id="CAB4030191.1"/>
    </source>
</evidence>
<gene>
    <name evidence="1" type="ORF">PACLA_8A022954</name>
</gene>
<evidence type="ECO:0000313" key="2">
    <source>
        <dbReference type="Proteomes" id="UP001152795"/>
    </source>
</evidence>
<dbReference type="NCBIfam" id="NF040941">
    <property type="entry name" value="GGGWT_bact"/>
    <property type="match status" value="1"/>
</dbReference>
<dbReference type="EMBL" id="CACRXK020016698">
    <property type="protein sequence ID" value="CAB4030191.1"/>
    <property type="molecule type" value="Genomic_DNA"/>
</dbReference>
<dbReference type="InterPro" id="IPR014716">
    <property type="entry name" value="Fibrinogen_a/b/g_C_1"/>
</dbReference>
<reference evidence="1" key="1">
    <citation type="submission" date="2020-04" db="EMBL/GenBank/DDBJ databases">
        <authorList>
            <person name="Alioto T."/>
            <person name="Alioto T."/>
            <person name="Gomez Garrido J."/>
        </authorList>
    </citation>
    <scope>NUCLEOTIDE SEQUENCE</scope>
    <source>
        <strain evidence="1">A484AB</strain>
    </source>
</reference>
<keyword evidence="2" id="KW-1185">Reference proteome</keyword>